<dbReference type="Proteomes" id="UP001209344">
    <property type="component" value="Unassembled WGS sequence"/>
</dbReference>
<evidence type="ECO:0000313" key="2">
    <source>
        <dbReference type="Proteomes" id="UP001209344"/>
    </source>
</evidence>
<accession>A0AAP3BHW7</accession>
<gene>
    <name evidence="1" type="ORF">ONT16_17355</name>
</gene>
<dbReference type="RefSeq" id="WP_264967331.1">
    <property type="nucleotide sequence ID" value="NZ_JAPDVK010000009.1"/>
</dbReference>
<dbReference type="AlphaFoldDB" id="A0AAP3BHW7"/>
<dbReference type="EMBL" id="JAPDVK010000009">
    <property type="protein sequence ID" value="MCW4129979.1"/>
    <property type="molecule type" value="Genomic_DNA"/>
</dbReference>
<comment type="caution">
    <text evidence="1">The sequence shown here is derived from an EMBL/GenBank/DDBJ whole genome shotgun (WGS) entry which is preliminary data.</text>
</comment>
<evidence type="ECO:0000313" key="1">
    <source>
        <dbReference type="EMBL" id="MCW4129979.1"/>
    </source>
</evidence>
<reference evidence="1" key="1">
    <citation type="submission" date="2022-11" db="EMBL/GenBank/DDBJ databases">
        <title>Genomic repertoires linked with pathogenic potency of arthritogenic Prevotella copri isolated from the gut of rheumatoid arthritis patients.</title>
        <authorList>
            <person name="Nii T."/>
            <person name="Maeda Y."/>
            <person name="Motooka D."/>
            <person name="Naito M."/>
            <person name="Matsumoto Y."/>
            <person name="Ogawa T."/>
            <person name="Oguro-Igashira E."/>
            <person name="Kishikawa T."/>
            <person name="Yamashita M."/>
            <person name="Koizumi S."/>
            <person name="Kurakawa T."/>
            <person name="Okumura R."/>
            <person name="Kayama H."/>
            <person name="Murakami M."/>
            <person name="Sakaguchi T."/>
            <person name="Das B."/>
            <person name="Nakamura S."/>
            <person name="Okada Y."/>
            <person name="Kumanogoh A."/>
            <person name="Takeda K."/>
        </authorList>
    </citation>
    <scope>NUCLEOTIDE SEQUENCE</scope>
    <source>
        <strain evidence="1">F3-75</strain>
    </source>
</reference>
<sequence length="120" mass="13255">MKHLLFLIICGGTLLLCPIYTRAEPYTLSYSLVHPGQLRSKGSRSIKRPLVVDLVGHTLTVPSQVIGYTLTLERGDGEVYTYDIIGATFIIPKELKGNFKLTISDGNCVYQGTIILVINE</sequence>
<name>A0AAP3BHW7_9BACT</name>
<proteinExistence type="predicted"/>
<organism evidence="1 2">
    <name type="scientific">Segatella copri</name>
    <dbReference type="NCBI Taxonomy" id="165179"/>
    <lineage>
        <taxon>Bacteria</taxon>
        <taxon>Pseudomonadati</taxon>
        <taxon>Bacteroidota</taxon>
        <taxon>Bacteroidia</taxon>
        <taxon>Bacteroidales</taxon>
        <taxon>Prevotellaceae</taxon>
        <taxon>Segatella</taxon>
    </lineage>
</organism>
<protein>
    <submittedName>
        <fullName evidence="1">Uncharacterized protein</fullName>
    </submittedName>
</protein>